<name>M2QP46_CERS8</name>
<dbReference type="OrthoDB" id="10532300at2759"/>
<organism evidence="1 2">
    <name type="scientific">Ceriporiopsis subvermispora (strain B)</name>
    <name type="common">White-rot fungus</name>
    <name type="synonym">Gelatoporia subvermispora</name>
    <dbReference type="NCBI Taxonomy" id="914234"/>
    <lineage>
        <taxon>Eukaryota</taxon>
        <taxon>Fungi</taxon>
        <taxon>Dikarya</taxon>
        <taxon>Basidiomycota</taxon>
        <taxon>Agaricomycotina</taxon>
        <taxon>Agaricomycetes</taxon>
        <taxon>Polyporales</taxon>
        <taxon>Gelatoporiaceae</taxon>
        <taxon>Gelatoporia</taxon>
    </lineage>
</organism>
<dbReference type="Proteomes" id="UP000016930">
    <property type="component" value="Unassembled WGS sequence"/>
</dbReference>
<sequence>MVDPFDVLKCVYAVVTFAYKRGPTHRLDKTDKHLSNVLDVIEDHRDYKPDQEVKDLLEEYDSLRVLVQDTREEYTSRPVLLKITPKVMSDVRNLKKKSKVLLTSAKRSSDAAKRRALLQPTTVTGQYQFVFISNSDLTVYGEMQVM</sequence>
<reference evidence="1 2" key="1">
    <citation type="journal article" date="2012" name="Proc. Natl. Acad. Sci. U.S.A.">
        <title>Comparative genomics of Ceriporiopsis subvermispora and Phanerochaete chrysosporium provide insight into selective ligninolysis.</title>
        <authorList>
            <person name="Fernandez-Fueyo E."/>
            <person name="Ruiz-Duenas F.J."/>
            <person name="Ferreira P."/>
            <person name="Floudas D."/>
            <person name="Hibbett D.S."/>
            <person name="Canessa P."/>
            <person name="Larrondo L.F."/>
            <person name="James T.Y."/>
            <person name="Seelenfreund D."/>
            <person name="Lobos S."/>
            <person name="Polanco R."/>
            <person name="Tello M."/>
            <person name="Honda Y."/>
            <person name="Watanabe T."/>
            <person name="Watanabe T."/>
            <person name="Ryu J.S."/>
            <person name="Kubicek C.P."/>
            <person name="Schmoll M."/>
            <person name="Gaskell J."/>
            <person name="Hammel K.E."/>
            <person name="St John F.J."/>
            <person name="Vanden Wymelenberg A."/>
            <person name="Sabat G."/>
            <person name="Splinter BonDurant S."/>
            <person name="Syed K."/>
            <person name="Yadav J.S."/>
            <person name="Doddapaneni H."/>
            <person name="Subramanian V."/>
            <person name="Lavin J.L."/>
            <person name="Oguiza J.A."/>
            <person name="Perez G."/>
            <person name="Pisabarro A.G."/>
            <person name="Ramirez L."/>
            <person name="Santoyo F."/>
            <person name="Master E."/>
            <person name="Coutinho P.M."/>
            <person name="Henrissat B."/>
            <person name="Lombard V."/>
            <person name="Magnuson J.K."/>
            <person name="Kuees U."/>
            <person name="Hori C."/>
            <person name="Igarashi K."/>
            <person name="Samejima M."/>
            <person name="Held B.W."/>
            <person name="Barry K.W."/>
            <person name="LaButti K.M."/>
            <person name="Lapidus A."/>
            <person name="Lindquist E.A."/>
            <person name="Lucas S.M."/>
            <person name="Riley R."/>
            <person name="Salamov A.A."/>
            <person name="Hoffmeister D."/>
            <person name="Schwenk D."/>
            <person name="Hadar Y."/>
            <person name="Yarden O."/>
            <person name="de Vries R.P."/>
            <person name="Wiebenga A."/>
            <person name="Stenlid J."/>
            <person name="Eastwood D."/>
            <person name="Grigoriev I.V."/>
            <person name="Berka R.M."/>
            <person name="Blanchette R.A."/>
            <person name="Kersten P."/>
            <person name="Martinez A.T."/>
            <person name="Vicuna R."/>
            <person name="Cullen D."/>
        </authorList>
    </citation>
    <scope>NUCLEOTIDE SEQUENCE [LARGE SCALE GENOMIC DNA]</scope>
    <source>
        <strain evidence="1 2">B</strain>
    </source>
</reference>
<dbReference type="HOGENOM" id="CLU_1777205_0_0_1"/>
<accession>M2QP46</accession>
<protein>
    <submittedName>
        <fullName evidence="1">Uncharacterized protein</fullName>
    </submittedName>
</protein>
<proteinExistence type="predicted"/>
<dbReference type="AlphaFoldDB" id="M2QP46"/>
<gene>
    <name evidence="1" type="ORF">CERSUDRAFT_92872</name>
</gene>
<keyword evidence="2" id="KW-1185">Reference proteome</keyword>
<evidence type="ECO:0000313" key="1">
    <source>
        <dbReference type="EMBL" id="EMD38838.1"/>
    </source>
</evidence>
<evidence type="ECO:0000313" key="2">
    <source>
        <dbReference type="Proteomes" id="UP000016930"/>
    </source>
</evidence>
<dbReference type="EMBL" id="KB445794">
    <property type="protein sequence ID" value="EMD38838.1"/>
    <property type="molecule type" value="Genomic_DNA"/>
</dbReference>